<gene>
    <name evidence="1" type="ORF">HPB47_009472</name>
</gene>
<evidence type="ECO:0000313" key="2">
    <source>
        <dbReference type="Proteomes" id="UP000805193"/>
    </source>
</evidence>
<sequence length="177" mass="19182">MSNRIYGFVHCALEDLVRTKYGVEAWEKILKKSRIRMHGGSFLMHRVYADELTLKLVQSASEVLGLSADACLEALGCHFLYFCQQHGYDHILRVLGSNLTDFLTNLDNLHDHLASTYPGMSAPSFRVSPGPLGSLHLHYCRSGDGSGGGGVETAAGIVGFGALVLLLPHGSGRLVRA</sequence>
<evidence type="ECO:0000313" key="1">
    <source>
        <dbReference type="EMBL" id="KAG0413388.1"/>
    </source>
</evidence>
<organism evidence="1 2">
    <name type="scientific">Ixodes persulcatus</name>
    <name type="common">Taiga tick</name>
    <dbReference type="NCBI Taxonomy" id="34615"/>
    <lineage>
        <taxon>Eukaryota</taxon>
        <taxon>Metazoa</taxon>
        <taxon>Ecdysozoa</taxon>
        <taxon>Arthropoda</taxon>
        <taxon>Chelicerata</taxon>
        <taxon>Arachnida</taxon>
        <taxon>Acari</taxon>
        <taxon>Parasitiformes</taxon>
        <taxon>Ixodida</taxon>
        <taxon>Ixodoidea</taxon>
        <taxon>Ixodidae</taxon>
        <taxon>Ixodinae</taxon>
        <taxon>Ixodes</taxon>
    </lineage>
</organism>
<accession>A0AC60P206</accession>
<reference evidence="1 2" key="1">
    <citation type="journal article" date="2020" name="Cell">
        <title>Large-Scale Comparative Analyses of Tick Genomes Elucidate Their Genetic Diversity and Vector Capacities.</title>
        <authorList>
            <consortium name="Tick Genome and Microbiome Consortium (TIGMIC)"/>
            <person name="Jia N."/>
            <person name="Wang J."/>
            <person name="Shi W."/>
            <person name="Du L."/>
            <person name="Sun Y."/>
            <person name="Zhan W."/>
            <person name="Jiang J.F."/>
            <person name="Wang Q."/>
            <person name="Zhang B."/>
            <person name="Ji P."/>
            <person name="Bell-Sakyi L."/>
            <person name="Cui X.M."/>
            <person name="Yuan T.T."/>
            <person name="Jiang B.G."/>
            <person name="Yang W.F."/>
            <person name="Lam T.T."/>
            <person name="Chang Q.C."/>
            <person name="Ding S.J."/>
            <person name="Wang X.J."/>
            <person name="Zhu J.G."/>
            <person name="Ruan X.D."/>
            <person name="Zhao L."/>
            <person name="Wei J.T."/>
            <person name="Ye R.Z."/>
            <person name="Que T.C."/>
            <person name="Du C.H."/>
            <person name="Zhou Y.H."/>
            <person name="Cheng J.X."/>
            <person name="Dai P.F."/>
            <person name="Guo W.B."/>
            <person name="Han X.H."/>
            <person name="Huang E.J."/>
            <person name="Li L.F."/>
            <person name="Wei W."/>
            <person name="Gao Y.C."/>
            <person name="Liu J.Z."/>
            <person name="Shao H.Z."/>
            <person name="Wang X."/>
            <person name="Wang C.C."/>
            <person name="Yang T.C."/>
            <person name="Huo Q.B."/>
            <person name="Li W."/>
            <person name="Chen H.Y."/>
            <person name="Chen S.E."/>
            <person name="Zhou L.G."/>
            <person name="Ni X.B."/>
            <person name="Tian J.H."/>
            <person name="Sheng Y."/>
            <person name="Liu T."/>
            <person name="Pan Y.S."/>
            <person name="Xia L.Y."/>
            <person name="Li J."/>
            <person name="Zhao F."/>
            <person name="Cao W.C."/>
        </authorList>
    </citation>
    <scope>NUCLEOTIDE SEQUENCE [LARGE SCALE GENOMIC DNA]</scope>
    <source>
        <strain evidence="1">Iper-2018</strain>
    </source>
</reference>
<name>A0AC60P206_IXOPE</name>
<protein>
    <submittedName>
        <fullName evidence="1">Uncharacterized protein</fullName>
    </submittedName>
</protein>
<dbReference type="Proteomes" id="UP000805193">
    <property type="component" value="Unassembled WGS sequence"/>
</dbReference>
<comment type="caution">
    <text evidence="1">The sequence shown here is derived from an EMBL/GenBank/DDBJ whole genome shotgun (WGS) entry which is preliminary data.</text>
</comment>
<dbReference type="EMBL" id="JABSTQ010011266">
    <property type="protein sequence ID" value="KAG0413388.1"/>
    <property type="molecule type" value="Genomic_DNA"/>
</dbReference>
<proteinExistence type="predicted"/>
<keyword evidence="2" id="KW-1185">Reference proteome</keyword>